<dbReference type="InterPro" id="IPR033434">
    <property type="entry name" value="MucB/RseB_N"/>
</dbReference>
<keyword evidence="9" id="KW-1185">Reference proteome</keyword>
<feature type="signal peptide" evidence="5">
    <location>
        <begin position="1"/>
        <end position="32"/>
    </location>
</feature>
<keyword evidence="4" id="KW-0574">Periplasm</keyword>
<protein>
    <submittedName>
        <fullName evidence="8">MucB/RseB C-terminal domain-containing protein</fullName>
    </submittedName>
</protein>
<dbReference type="Gene3D" id="3.30.200.100">
    <property type="entry name" value="MucB/RseB, C-terminal domain"/>
    <property type="match status" value="1"/>
</dbReference>
<dbReference type="InterPro" id="IPR038484">
    <property type="entry name" value="MucB/RseB_C_sf"/>
</dbReference>
<evidence type="ECO:0000256" key="4">
    <source>
        <dbReference type="ARBA" id="ARBA00022764"/>
    </source>
</evidence>
<evidence type="ECO:0000313" key="8">
    <source>
        <dbReference type="EMBL" id="UZE95233.1"/>
    </source>
</evidence>
<keyword evidence="3 5" id="KW-0732">Signal</keyword>
<dbReference type="InterPro" id="IPR033436">
    <property type="entry name" value="MucB/RseB_C"/>
</dbReference>
<sequence length="350" mass="38718">MSQLKHQLLSRKRVTRTCLCILLLVSGFETIAANVVSSKEEKASALSVQKGNVWLERMAEAMQTQNYRGVFVYSRGNISSSMKVIHRYQDGEDREKLVQLDGEMGEIIRTGDELVCVLPGNKVVSLEQSIPSGPFAGAFARRLMPRQDQYLITVEGGDRIAGHHAVKIAIMAKDSYRYSYVLWLERQSGLLLRSNLINLKGEVLEQFHYTSLELNANISDAELASSNLGNEYSHESLPSIRSGSDWTAHMGWRVGWLPDGFLPVNKGVIGRDNAGSGNVQVFTDGLASFSVFIEKPSSKGMPEGATVIGATVAYVDRLQWQDYDYKVTIVGELPIAAVIKIAEKIVPDIH</sequence>
<dbReference type="InterPro" id="IPR005588">
    <property type="entry name" value="MucB_RseB"/>
</dbReference>
<name>A0ABY6MZG6_9ALTE</name>
<feature type="chain" id="PRO_5045347001" evidence="5">
    <location>
        <begin position="33"/>
        <end position="350"/>
    </location>
</feature>
<evidence type="ECO:0000256" key="1">
    <source>
        <dbReference type="ARBA" id="ARBA00004418"/>
    </source>
</evidence>
<dbReference type="Proteomes" id="UP001163739">
    <property type="component" value="Chromosome"/>
</dbReference>
<dbReference type="RefSeq" id="WP_265046722.1">
    <property type="nucleotide sequence ID" value="NZ_CP100390.1"/>
</dbReference>
<dbReference type="Pfam" id="PF17188">
    <property type="entry name" value="MucB_RseB_C"/>
    <property type="match status" value="1"/>
</dbReference>
<dbReference type="PANTHER" id="PTHR38782:SF1">
    <property type="entry name" value="SIGMA-E FACTOR REGULATORY PROTEIN RSEB"/>
    <property type="match status" value="1"/>
</dbReference>
<organism evidence="8 9">
    <name type="scientific">Alkalimarinus alittae</name>
    <dbReference type="NCBI Taxonomy" id="2961619"/>
    <lineage>
        <taxon>Bacteria</taxon>
        <taxon>Pseudomonadati</taxon>
        <taxon>Pseudomonadota</taxon>
        <taxon>Gammaproteobacteria</taxon>
        <taxon>Alteromonadales</taxon>
        <taxon>Alteromonadaceae</taxon>
        <taxon>Alkalimarinus</taxon>
    </lineage>
</organism>
<comment type="similarity">
    <text evidence="2">Belongs to the RseB family.</text>
</comment>
<dbReference type="Pfam" id="PF03888">
    <property type="entry name" value="MucB_RseB"/>
    <property type="match status" value="1"/>
</dbReference>
<evidence type="ECO:0000259" key="6">
    <source>
        <dbReference type="Pfam" id="PF03888"/>
    </source>
</evidence>
<evidence type="ECO:0000256" key="5">
    <source>
        <dbReference type="SAM" id="SignalP"/>
    </source>
</evidence>
<dbReference type="PIRSF" id="PIRSF005427">
    <property type="entry name" value="RseB"/>
    <property type="match status" value="1"/>
</dbReference>
<evidence type="ECO:0000259" key="7">
    <source>
        <dbReference type="Pfam" id="PF17188"/>
    </source>
</evidence>
<evidence type="ECO:0000256" key="3">
    <source>
        <dbReference type="ARBA" id="ARBA00022729"/>
    </source>
</evidence>
<dbReference type="CDD" id="cd16327">
    <property type="entry name" value="RseB"/>
    <property type="match status" value="1"/>
</dbReference>
<comment type="subcellular location">
    <subcellularLocation>
        <location evidence="1">Periplasm</location>
    </subcellularLocation>
</comment>
<feature type="domain" description="MucB/RseB N-terminal" evidence="6">
    <location>
        <begin position="52"/>
        <end position="225"/>
    </location>
</feature>
<evidence type="ECO:0000256" key="2">
    <source>
        <dbReference type="ARBA" id="ARBA00008150"/>
    </source>
</evidence>
<dbReference type="EMBL" id="CP100390">
    <property type="protein sequence ID" value="UZE95233.1"/>
    <property type="molecule type" value="Genomic_DNA"/>
</dbReference>
<evidence type="ECO:0000313" key="9">
    <source>
        <dbReference type="Proteomes" id="UP001163739"/>
    </source>
</evidence>
<reference evidence="8" key="1">
    <citation type="submission" date="2022-06" db="EMBL/GenBank/DDBJ databases">
        <title>Alkalimarinus sp. nov., isolated from gut of a Alitta virens.</title>
        <authorList>
            <person name="Yang A.I."/>
            <person name="Shin N.-R."/>
        </authorList>
    </citation>
    <scope>NUCLEOTIDE SEQUENCE</scope>
    <source>
        <strain evidence="8">A2M4</strain>
    </source>
</reference>
<proteinExistence type="inferred from homology"/>
<dbReference type="PANTHER" id="PTHR38782">
    <property type="match status" value="1"/>
</dbReference>
<accession>A0ABY6MZG6</accession>
<dbReference type="Gene3D" id="2.50.20.10">
    <property type="entry name" value="Lipoprotein localisation LolA/LolB/LppX"/>
    <property type="match status" value="1"/>
</dbReference>
<feature type="domain" description="MucB/RseB C-terminal" evidence="7">
    <location>
        <begin position="249"/>
        <end position="345"/>
    </location>
</feature>
<gene>
    <name evidence="8" type="ORF">NKI27_14325</name>
</gene>